<dbReference type="EMBL" id="CAKOGP040000113">
    <property type="protein sequence ID" value="CAJ1930268.1"/>
    <property type="molecule type" value="Genomic_DNA"/>
</dbReference>
<dbReference type="GO" id="GO:0008017">
    <property type="term" value="F:microtubule binding"/>
    <property type="evidence" value="ECO:0007669"/>
    <property type="project" value="InterPro"/>
</dbReference>
<evidence type="ECO:0000313" key="3">
    <source>
        <dbReference type="Proteomes" id="UP001295423"/>
    </source>
</evidence>
<dbReference type="Pfam" id="PF07160">
    <property type="entry name" value="SKA1"/>
    <property type="match status" value="1"/>
</dbReference>
<proteinExistence type="predicted"/>
<feature type="compositionally biased region" description="Basic and acidic residues" evidence="1">
    <location>
        <begin position="74"/>
        <end position="88"/>
    </location>
</feature>
<feature type="region of interest" description="Disordered" evidence="1">
    <location>
        <begin position="48"/>
        <end position="88"/>
    </location>
</feature>
<accession>A0AAD2FDJ0</accession>
<evidence type="ECO:0008006" key="4">
    <source>
        <dbReference type="Google" id="ProtNLM"/>
    </source>
</evidence>
<reference evidence="2" key="1">
    <citation type="submission" date="2023-08" db="EMBL/GenBank/DDBJ databases">
        <authorList>
            <person name="Audoor S."/>
            <person name="Bilcke G."/>
        </authorList>
    </citation>
    <scope>NUCLEOTIDE SEQUENCE</scope>
</reference>
<dbReference type="InterPro" id="IPR042031">
    <property type="entry name" value="SKA1_MBD_sf"/>
</dbReference>
<keyword evidence="3" id="KW-1185">Reference proteome</keyword>
<evidence type="ECO:0000313" key="2">
    <source>
        <dbReference type="EMBL" id="CAJ1930268.1"/>
    </source>
</evidence>
<organism evidence="2 3">
    <name type="scientific">Cylindrotheca closterium</name>
    <dbReference type="NCBI Taxonomy" id="2856"/>
    <lineage>
        <taxon>Eukaryota</taxon>
        <taxon>Sar</taxon>
        <taxon>Stramenopiles</taxon>
        <taxon>Ochrophyta</taxon>
        <taxon>Bacillariophyta</taxon>
        <taxon>Bacillariophyceae</taxon>
        <taxon>Bacillariophycidae</taxon>
        <taxon>Bacillariales</taxon>
        <taxon>Bacillariaceae</taxon>
        <taxon>Cylindrotheca</taxon>
    </lineage>
</organism>
<sequence>MTERLSKPKSEYSKQTDELCHLFSSTLQSLSADATAIRQLSSLSNLISEDEENHQPNRRNRGCSGKRLGNNTAIEKDNTTSSDGKDDTSHLAQLQSLDRAVTSIEQKVTALRSIVSEEKRAIAHFEGSLREECKAQQLAVENILQAYQEVQTNEQVIVPPKRKPESMTIPEETGPRSIPVSSCISATHSETCNTSPIQRRRAEKTRRDSVDPRVDRNVQPAKNNPDEDDNQVSFALVTDKELSRISRNSRRRINLLDLNEALEEIEYVAENKFDSIPSQKSFSSASQQRRFEYLRQQRGSSYQDIEVEAHQGHFWVSEQELRETCVFFRNGESTARAILSILCSLRRLKQIPGKKRQVTYLCLVRDNNERSGDHV</sequence>
<dbReference type="InterPro" id="IPR009829">
    <property type="entry name" value="SKA1"/>
</dbReference>
<feature type="region of interest" description="Disordered" evidence="1">
    <location>
        <begin position="189"/>
        <end position="229"/>
    </location>
</feature>
<protein>
    <recommendedName>
        <fullName evidence="4">Spindle and kinetochore-associated protein 1</fullName>
    </recommendedName>
</protein>
<dbReference type="GO" id="GO:0051301">
    <property type="term" value="P:cell division"/>
    <property type="evidence" value="ECO:0007669"/>
    <property type="project" value="InterPro"/>
</dbReference>
<name>A0AAD2FDJ0_9STRA</name>
<feature type="compositionally biased region" description="Basic and acidic residues" evidence="1">
    <location>
        <begin position="205"/>
        <end position="216"/>
    </location>
</feature>
<evidence type="ECO:0000256" key="1">
    <source>
        <dbReference type="SAM" id="MobiDB-lite"/>
    </source>
</evidence>
<gene>
    <name evidence="2" type="ORF">CYCCA115_LOCUS1884</name>
</gene>
<comment type="caution">
    <text evidence="2">The sequence shown here is derived from an EMBL/GenBank/DDBJ whole genome shotgun (WGS) entry which is preliminary data.</text>
</comment>
<dbReference type="Gene3D" id="1.10.10.1890">
    <property type="entry name" value="Ska1 microtubule binding domain-like"/>
    <property type="match status" value="1"/>
</dbReference>
<dbReference type="GO" id="GO:0007059">
    <property type="term" value="P:chromosome segregation"/>
    <property type="evidence" value="ECO:0007669"/>
    <property type="project" value="InterPro"/>
</dbReference>
<dbReference type="Proteomes" id="UP001295423">
    <property type="component" value="Unassembled WGS sequence"/>
</dbReference>
<dbReference type="AlphaFoldDB" id="A0AAD2FDJ0"/>